<protein>
    <submittedName>
        <fullName evidence="4">Methyltransferase type 11</fullName>
    </submittedName>
</protein>
<dbReference type="InterPro" id="IPR029063">
    <property type="entry name" value="SAM-dependent_MTases_sf"/>
</dbReference>
<dbReference type="AlphaFoldDB" id="A7IAE5"/>
<dbReference type="eggNOG" id="arCOG02702">
    <property type="taxonomic scope" value="Archaea"/>
</dbReference>
<dbReference type="GO" id="GO:0008168">
    <property type="term" value="F:methyltransferase activity"/>
    <property type="evidence" value="ECO:0007669"/>
    <property type="project" value="UniProtKB-KW"/>
</dbReference>
<dbReference type="RefSeq" id="WP_012107766.1">
    <property type="nucleotide sequence ID" value="NC_009712.1"/>
</dbReference>
<evidence type="ECO:0000256" key="1">
    <source>
        <dbReference type="ARBA" id="ARBA00022603"/>
    </source>
</evidence>
<dbReference type="OrthoDB" id="57427at2157"/>
<feature type="domain" description="Methyltransferase" evidence="3">
    <location>
        <begin position="52"/>
        <end position="137"/>
    </location>
</feature>
<dbReference type="CDD" id="cd02440">
    <property type="entry name" value="AdoMet_MTases"/>
    <property type="match status" value="1"/>
</dbReference>
<accession>A7IAE5</accession>
<dbReference type="PANTHER" id="PTHR44942:SF4">
    <property type="entry name" value="METHYLTRANSFERASE TYPE 11 DOMAIN-CONTAINING PROTEIN"/>
    <property type="match status" value="1"/>
</dbReference>
<keyword evidence="5" id="KW-1185">Reference proteome</keyword>
<dbReference type="Pfam" id="PF13649">
    <property type="entry name" value="Methyltransf_25"/>
    <property type="match status" value="1"/>
</dbReference>
<evidence type="ECO:0000259" key="3">
    <source>
        <dbReference type="Pfam" id="PF13649"/>
    </source>
</evidence>
<dbReference type="GO" id="GO:0032259">
    <property type="term" value="P:methylation"/>
    <property type="evidence" value="ECO:0007669"/>
    <property type="project" value="UniProtKB-KW"/>
</dbReference>
<dbReference type="Gene3D" id="3.40.50.150">
    <property type="entry name" value="Vaccinia Virus protein VP39"/>
    <property type="match status" value="1"/>
</dbReference>
<keyword evidence="1 4" id="KW-0489">Methyltransferase</keyword>
<dbReference type="PANTHER" id="PTHR44942">
    <property type="entry name" value="METHYLTRANSF_11 DOMAIN-CONTAINING PROTEIN"/>
    <property type="match status" value="1"/>
</dbReference>
<dbReference type="SUPFAM" id="SSF53335">
    <property type="entry name" value="S-adenosyl-L-methionine-dependent methyltransferases"/>
    <property type="match status" value="1"/>
</dbReference>
<name>A7IAE5_METB6</name>
<reference evidence="5" key="1">
    <citation type="journal article" date="2015" name="Microbiology">
        <title>Genome of Methanoregula boonei 6A8 reveals adaptations to oligotrophic peatland environments.</title>
        <authorList>
            <person name="Braeuer S."/>
            <person name="Cadillo-Quiroz H."/>
            <person name="Kyrpides N."/>
            <person name="Woyke T."/>
            <person name="Goodwin L."/>
            <person name="Detter C."/>
            <person name="Podell S."/>
            <person name="Yavitt J.B."/>
            <person name="Zinder S.H."/>
        </authorList>
    </citation>
    <scope>NUCLEOTIDE SEQUENCE [LARGE SCALE GENOMIC DNA]</scope>
    <source>
        <strain evidence="5">DSM 21154 / JCM 14090 / 6A8</strain>
    </source>
</reference>
<dbReference type="STRING" id="456442.Mboo_2192"/>
<dbReference type="EMBL" id="CP000780">
    <property type="protein sequence ID" value="ABS56706.1"/>
    <property type="molecule type" value="Genomic_DNA"/>
</dbReference>
<evidence type="ECO:0000313" key="5">
    <source>
        <dbReference type="Proteomes" id="UP000002408"/>
    </source>
</evidence>
<dbReference type="InterPro" id="IPR041698">
    <property type="entry name" value="Methyltransf_25"/>
</dbReference>
<dbReference type="GeneID" id="5410978"/>
<dbReference type="HOGENOM" id="CLU_080966_0_0_2"/>
<keyword evidence="2 4" id="KW-0808">Transferase</keyword>
<dbReference type="InterPro" id="IPR051052">
    <property type="entry name" value="Diverse_substrate_MTase"/>
</dbReference>
<evidence type="ECO:0000313" key="4">
    <source>
        <dbReference type="EMBL" id="ABS56706.1"/>
    </source>
</evidence>
<dbReference type="Proteomes" id="UP000002408">
    <property type="component" value="Chromosome"/>
</dbReference>
<dbReference type="KEGG" id="mbn:Mboo_2192"/>
<evidence type="ECO:0000256" key="2">
    <source>
        <dbReference type="ARBA" id="ARBA00022679"/>
    </source>
</evidence>
<organism evidence="4 5">
    <name type="scientific">Methanoregula boonei (strain DSM 21154 / JCM 14090 / 6A8)</name>
    <dbReference type="NCBI Taxonomy" id="456442"/>
    <lineage>
        <taxon>Archaea</taxon>
        <taxon>Methanobacteriati</taxon>
        <taxon>Methanobacteriota</taxon>
        <taxon>Stenosarchaea group</taxon>
        <taxon>Methanomicrobia</taxon>
        <taxon>Methanomicrobiales</taxon>
        <taxon>Methanoregulaceae</taxon>
        <taxon>Methanoregula</taxon>
    </lineage>
</organism>
<proteinExistence type="predicted"/>
<gene>
    <name evidence="4" type="ordered locus">Mboo_2192</name>
</gene>
<sequence length="279" mass="30826">MTAPPGNPLSAPKKSSFFRGKAGYYARYRKGYPAAVFDALVSRFSLSPASGILDLGCGTGNVAIPLAKRGFHVYAVDPDPEMRNEGCRRAASGHITGISWLDGADSTLGVLGLPPLRLCIMGLSFHWMDRPRVLLTLDTLIEPEGGIACISRNDSFFSHLKRGWGGAVKEVLQEMLGDAWDYSGRLKKKADNHDDRHEEVFLQSPFSQLETVTFPVREILTIDEIIGYQLSTSYIDPVIIGERNAEFRARLTNSLLAMEPSARFPDESTIELIIARRPQ</sequence>